<dbReference type="EMBL" id="JAUZMZ010000269">
    <property type="protein sequence ID" value="MEE2035276.1"/>
    <property type="molecule type" value="Genomic_DNA"/>
</dbReference>
<reference evidence="2 3" key="1">
    <citation type="submission" date="2023-08" db="EMBL/GenBank/DDBJ databases">
        <authorList>
            <person name="Girao M."/>
            <person name="Carvalho M.F."/>
        </authorList>
    </citation>
    <scope>NUCLEOTIDE SEQUENCE [LARGE SCALE GENOMIC DNA]</scope>
    <source>
        <strain evidence="2 3">CC-R104</strain>
    </source>
</reference>
<dbReference type="Gene3D" id="3.30.420.40">
    <property type="match status" value="1"/>
</dbReference>
<keyword evidence="3" id="KW-1185">Reference proteome</keyword>
<feature type="compositionally biased region" description="Polar residues" evidence="1">
    <location>
        <begin position="82"/>
        <end position="99"/>
    </location>
</feature>
<dbReference type="Proteomes" id="UP001331936">
    <property type="component" value="Unassembled WGS sequence"/>
</dbReference>
<evidence type="ECO:0008006" key="4">
    <source>
        <dbReference type="Google" id="ProtNLM"/>
    </source>
</evidence>
<accession>A0ABU7JZ75</accession>
<feature type="non-terminal residue" evidence="2">
    <location>
        <position position="99"/>
    </location>
</feature>
<gene>
    <name evidence="2" type="ORF">Q8814_24750</name>
</gene>
<organism evidence="2 3">
    <name type="scientific">Rhodococcus chondri</name>
    <dbReference type="NCBI Taxonomy" id="3065941"/>
    <lineage>
        <taxon>Bacteria</taxon>
        <taxon>Bacillati</taxon>
        <taxon>Actinomycetota</taxon>
        <taxon>Actinomycetes</taxon>
        <taxon>Mycobacteriales</taxon>
        <taxon>Nocardiaceae</taxon>
        <taxon>Rhodococcus</taxon>
    </lineage>
</organism>
<evidence type="ECO:0000313" key="2">
    <source>
        <dbReference type="EMBL" id="MEE2035276.1"/>
    </source>
</evidence>
<protein>
    <recommendedName>
        <fullName evidence="4">Xylulose kinase</fullName>
    </recommendedName>
</protein>
<feature type="region of interest" description="Disordered" evidence="1">
    <location>
        <begin position="51"/>
        <end position="99"/>
    </location>
</feature>
<proteinExistence type="predicted"/>
<evidence type="ECO:0000256" key="1">
    <source>
        <dbReference type="SAM" id="MobiDB-lite"/>
    </source>
</evidence>
<name>A0ABU7JZ75_9NOCA</name>
<comment type="caution">
    <text evidence="2">The sequence shown here is derived from an EMBL/GenBank/DDBJ whole genome shotgun (WGS) entry which is preliminary data.</text>
</comment>
<evidence type="ECO:0000313" key="3">
    <source>
        <dbReference type="Proteomes" id="UP001331936"/>
    </source>
</evidence>
<sequence length="99" mass="10099">MTLVAGIDSSTQSCKVMVCDADTGRVVREGRAAHPAGTEVDPRALATVIAASGTTPTASTHAAGPPSSRTRSDAASAERMSFHSSASRTTEPASSRHTM</sequence>